<evidence type="ECO:0000313" key="2">
    <source>
        <dbReference type="Proteomes" id="UP000624709"/>
    </source>
</evidence>
<organism evidence="1 2">
    <name type="scientific">Actinoplanes palleronii</name>
    <dbReference type="NCBI Taxonomy" id="113570"/>
    <lineage>
        <taxon>Bacteria</taxon>
        <taxon>Bacillati</taxon>
        <taxon>Actinomycetota</taxon>
        <taxon>Actinomycetes</taxon>
        <taxon>Micromonosporales</taxon>
        <taxon>Micromonosporaceae</taxon>
        <taxon>Actinoplanes</taxon>
    </lineage>
</organism>
<evidence type="ECO:0000313" key="1">
    <source>
        <dbReference type="EMBL" id="GIE66308.1"/>
    </source>
</evidence>
<gene>
    <name evidence="1" type="ORF">Apa02nite_024160</name>
</gene>
<dbReference type="EMBL" id="BOMS01000031">
    <property type="protein sequence ID" value="GIE66308.1"/>
    <property type="molecule type" value="Genomic_DNA"/>
</dbReference>
<reference evidence="1 2" key="1">
    <citation type="submission" date="2021-01" db="EMBL/GenBank/DDBJ databases">
        <title>Whole genome shotgun sequence of Actinoplanes palleronii NBRC 14916.</title>
        <authorList>
            <person name="Komaki H."/>
            <person name="Tamura T."/>
        </authorList>
    </citation>
    <scope>NUCLEOTIDE SEQUENCE [LARGE SCALE GENOMIC DNA]</scope>
    <source>
        <strain evidence="1 2">NBRC 14916</strain>
    </source>
</reference>
<proteinExistence type="predicted"/>
<name>A0ABQ4B6N3_9ACTN</name>
<comment type="caution">
    <text evidence="1">The sequence shown here is derived from an EMBL/GenBank/DDBJ whole genome shotgun (WGS) entry which is preliminary data.</text>
</comment>
<protein>
    <recommendedName>
        <fullName evidence="3">Transposase</fullName>
    </recommendedName>
</protein>
<dbReference type="Proteomes" id="UP000624709">
    <property type="component" value="Unassembled WGS sequence"/>
</dbReference>
<keyword evidence="2" id="KW-1185">Reference proteome</keyword>
<sequence>MCLPGLLARVPTWLVCGENKQEGRWLDQVAFLQERAEWIRLELEIPRPAPRRSAGTGRS</sequence>
<evidence type="ECO:0008006" key="3">
    <source>
        <dbReference type="Google" id="ProtNLM"/>
    </source>
</evidence>
<accession>A0ABQ4B6N3</accession>